<keyword evidence="3" id="KW-1185">Reference proteome</keyword>
<proteinExistence type="predicted"/>
<accession>A0A437MWT3</accession>
<evidence type="ECO:0000256" key="1">
    <source>
        <dbReference type="SAM" id="Phobius"/>
    </source>
</evidence>
<keyword evidence="1" id="KW-1133">Transmembrane helix</keyword>
<sequence>MIINDKPGFQTLKSARIGAYGLFFGLFRSVFTFKTIIMIALIISLAALNIILMTARKYAPQHYQ</sequence>
<dbReference type="Proteomes" id="UP000282759">
    <property type="component" value="Unassembled WGS sequence"/>
</dbReference>
<protein>
    <submittedName>
        <fullName evidence="2">Uncharacterized protein</fullName>
    </submittedName>
</protein>
<comment type="caution">
    <text evidence="2">The sequence shown here is derived from an EMBL/GenBank/DDBJ whole genome shotgun (WGS) entry which is preliminary data.</text>
</comment>
<keyword evidence="1" id="KW-0812">Transmembrane</keyword>
<dbReference type="RefSeq" id="WP_127704431.1">
    <property type="nucleotide sequence ID" value="NZ_SACK01000002.1"/>
</dbReference>
<organism evidence="2 3">
    <name type="scientific">Mucilaginibacter limnophilus</name>
    <dbReference type="NCBI Taxonomy" id="1932778"/>
    <lineage>
        <taxon>Bacteria</taxon>
        <taxon>Pseudomonadati</taxon>
        <taxon>Bacteroidota</taxon>
        <taxon>Sphingobacteriia</taxon>
        <taxon>Sphingobacteriales</taxon>
        <taxon>Sphingobacteriaceae</taxon>
        <taxon>Mucilaginibacter</taxon>
    </lineage>
</organism>
<reference evidence="2 3" key="1">
    <citation type="submission" date="2019-01" db="EMBL/GenBank/DDBJ databases">
        <authorList>
            <person name="Chen W.-M."/>
        </authorList>
    </citation>
    <scope>NUCLEOTIDE SEQUENCE [LARGE SCALE GENOMIC DNA]</scope>
    <source>
        <strain evidence="2 3">YBJ-36</strain>
    </source>
</reference>
<dbReference type="AlphaFoldDB" id="A0A437MWT3"/>
<dbReference type="EMBL" id="SACK01000002">
    <property type="protein sequence ID" value="RVU02066.1"/>
    <property type="molecule type" value="Genomic_DNA"/>
</dbReference>
<gene>
    <name evidence="2" type="ORF">EOD41_08950</name>
</gene>
<evidence type="ECO:0000313" key="2">
    <source>
        <dbReference type="EMBL" id="RVU02066.1"/>
    </source>
</evidence>
<evidence type="ECO:0000313" key="3">
    <source>
        <dbReference type="Proteomes" id="UP000282759"/>
    </source>
</evidence>
<feature type="transmembrane region" description="Helical" evidence="1">
    <location>
        <begin position="31"/>
        <end position="52"/>
    </location>
</feature>
<name>A0A437MWT3_9SPHI</name>
<keyword evidence="1" id="KW-0472">Membrane</keyword>